<accession>A0ABW2ARI5</accession>
<name>A0ABW2ARI5_9MICO</name>
<gene>
    <name evidence="9" type="ORF">ACFQBT_06680</name>
</gene>
<keyword evidence="10" id="KW-1185">Reference proteome</keyword>
<feature type="transmembrane region" description="Helical" evidence="7">
    <location>
        <begin position="356"/>
        <end position="379"/>
    </location>
</feature>
<evidence type="ECO:0000256" key="1">
    <source>
        <dbReference type="ARBA" id="ARBA00001971"/>
    </source>
</evidence>
<comment type="caution">
    <text evidence="9">The sequence shown here is derived from an EMBL/GenBank/DDBJ whole genome shotgun (WGS) entry which is preliminary data.</text>
</comment>
<reference evidence="10" key="1">
    <citation type="journal article" date="2019" name="Int. J. Syst. Evol. Microbiol.">
        <title>The Global Catalogue of Microorganisms (GCM) 10K type strain sequencing project: providing services to taxonomists for standard genome sequencing and annotation.</title>
        <authorList>
            <consortium name="The Broad Institute Genomics Platform"/>
            <consortium name="The Broad Institute Genome Sequencing Center for Infectious Disease"/>
            <person name="Wu L."/>
            <person name="Ma J."/>
        </authorList>
    </citation>
    <scope>NUCLEOTIDE SEQUENCE [LARGE SCALE GENOMIC DNA]</scope>
    <source>
        <strain evidence="10">NBRC 106593</strain>
    </source>
</reference>
<dbReference type="InterPro" id="IPR016174">
    <property type="entry name" value="Di-haem_cyt_TM"/>
</dbReference>
<feature type="region of interest" description="Disordered" evidence="6">
    <location>
        <begin position="578"/>
        <end position="618"/>
    </location>
</feature>
<feature type="transmembrane region" description="Helical" evidence="7">
    <location>
        <begin position="439"/>
        <end position="455"/>
    </location>
</feature>
<dbReference type="Gene3D" id="1.20.810.10">
    <property type="entry name" value="Cytochrome Bc1 Complex, Chain C"/>
    <property type="match status" value="1"/>
</dbReference>
<proteinExistence type="predicted"/>
<dbReference type="InterPro" id="IPR005797">
    <property type="entry name" value="Cyt_b/b6_N"/>
</dbReference>
<feature type="transmembrane region" description="Helical" evidence="7">
    <location>
        <begin position="135"/>
        <end position="156"/>
    </location>
</feature>
<comment type="catalytic activity">
    <reaction evidence="4">
        <text>a quinol + 2 Fe(III)-[cytochrome c](out) = a quinone + 2 Fe(II)-[cytochrome c](out) + 2 H(+)(out)</text>
        <dbReference type="Rhea" id="RHEA:11484"/>
        <dbReference type="Rhea" id="RHEA-COMP:10350"/>
        <dbReference type="Rhea" id="RHEA-COMP:14399"/>
        <dbReference type="ChEBI" id="CHEBI:15378"/>
        <dbReference type="ChEBI" id="CHEBI:24646"/>
        <dbReference type="ChEBI" id="CHEBI:29033"/>
        <dbReference type="ChEBI" id="CHEBI:29034"/>
        <dbReference type="ChEBI" id="CHEBI:132124"/>
        <dbReference type="EC" id="7.1.1.8"/>
    </reaction>
</comment>
<evidence type="ECO:0000256" key="5">
    <source>
        <dbReference type="ARBA" id="ARBA00029568"/>
    </source>
</evidence>
<evidence type="ECO:0000256" key="4">
    <source>
        <dbReference type="ARBA" id="ARBA00029351"/>
    </source>
</evidence>
<evidence type="ECO:0000256" key="3">
    <source>
        <dbReference type="ARBA" id="ARBA00016116"/>
    </source>
</evidence>
<feature type="transmembrane region" description="Helical" evidence="7">
    <location>
        <begin position="168"/>
        <end position="188"/>
    </location>
</feature>
<dbReference type="RefSeq" id="WP_377821369.1">
    <property type="nucleotide sequence ID" value="NZ_JBHSWJ010000002.1"/>
</dbReference>
<keyword evidence="7" id="KW-0812">Transmembrane</keyword>
<evidence type="ECO:0000313" key="10">
    <source>
        <dbReference type="Proteomes" id="UP001596356"/>
    </source>
</evidence>
<keyword evidence="7" id="KW-1133">Transmembrane helix</keyword>
<dbReference type="PANTHER" id="PTHR19271">
    <property type="entry name" value="CYTOCHROME B"/>
    <property type="match status" value="1"/>
</dbReference>
<evidence type="ECO:0000256" key="2">
    <source>
        <dbReference type="ARBA" id="ARBA00012951"/>
    </source>
</evidence>
<comment type="cofactor">
    <cofactor evidence="1">
        <name>heme</name>
        <dbReference type="ChEBI" id="CHEBI:30413"/>
    </cofactor>
</comment>
<dbReference type="PROSITE" id="PS51002">
    <property type="entry name" value="CYTB_NTER"/>
    <property type="match status" value="1"/>
</dbReference>
<feature type="transmembrane region" description="Helical" evidence="7">
    <location>
        <begin position="72"/>
        <end position="92"/>
    </location>
</feature>
<keyword evidence="7" id="KW-0472">Membrane</keyword>
<dbReference type="PANTHER" id="PTHR19271:SF16">
    <property type="entry name" value="CYTOCHROME B"/>
    <property type="match status" value="1"/>
</dbReference>
<evidence type="ECO:0000256" key="6">
    <source>
        <dbReference type="SAM" id="MobiDB-lite"/>
    </source>
</evidence>
<sequence>MTTESTVRPDQLGPESLRTSDVKDEKAAAAKSGGAVGSVANWFDERTGAAGGVKFLMKKVFPDHWSFMLGEIAMYSLIILLLTGTFLTFWFVPSAGHVVYNGDYIPLRGIQMSEAYRSTVDISLSVRGGLLIRQIHHWAALLFIVAIMLHMFRVFFTGAFRKPREINWIIGLLLFMLALVEGFAGYSLPDDLLSGTGLRAAQGFMLSIPIVGSYISYFLFGGGFPGEAIIPRLFTVHVLLLPAIIVGLFTAHIILVMVHKHTQYPGPGRTNKNVVGFRLMPVYTAKAGGFFFIVFGFTALISALVTINPIWMYGPYEPTQVTAGSQPDWYMGFADGALRLLPGFLEFTLLGHTWSFNVMIGAILLIPAMWTIAGVYPFLESWVTGDKREHHILDRPRNAPTRTGLGMAMLTFYGVLFFAAGNDIMAIKLHLSINDITNVLRAMVFIGPVVAYWVTKRLCLSLQRKDRETVLHGRETGRVVRTAEGRFFEAHEPLNAYDRWPLVSYDTPSPQEYLAPVDENGVRRKGAGAAKLRTKLSSFYFKDRVPAVTPAELEAAHHDHHDPDHALEEAVIVQSHSPEFGGHLHGGAEEVDDESVAMLSSSGAGSGDSSPYDAETDK</sequence>
<feature type="region of interest" description="Disordered" evidence="6">
    <location>
        <begin position="1"/>
        <end position="24"/>
    </location>
</feature>
<feature type="compositionally biased region" description="Low complexity" evidence="6">
    <location>
        <begin position="600"/>
        <end position="610"/>
    </location>
</feature>
<dbReference type="EC" id="7.1.1.8" evidence="2"/>
<feature type="transmembrane region" description="Helical" evidence="7">
    <location>
        <begin position="287"/>
        <end position="308"/>
    </location>
</feature>
<feature type="transmembrane region" description="Helical" evidence="7">
    <location>
        <begin position="200"/>
        <end position="221"/>
    </location>
</feature>
<dbReference type="InterPro" id="IPR027387">
    <property type="entry name" value="Cytb/b6-like_sf"/>
</dbReference>
<protein>
    <recommendedName>
        <fullName evidence="3">Cytochrome bc1 complex cytochrome b subunit</fullName>
        <ecNumber evidence="2">7.1.1.8</ecNumber>
    </recommendedName>
    <alternativeName>
        <fullName evidence="5">Cytochrome bc1 reductase complex subunit QcrB</fullName>
    </alternativeName>
</protein>
<evidence type="ECO:0000313" key="9">
    <source>
        <dbReference type="EMBL" id="MFC6713536.1"/>
    </source>
</evidence>
<organism evidence="9 10">
    <name type="scientific">Branchiibius cervicis</name>
    <dbReference type="NCBI Taxonomy" id="908252"/>
    <lineage>
        <taxon>Bacteria</taxon>
        <taxon>Bacillati</taxon>
        <taxon>Actinomycetota</taxon>
        <taxon>Actinomycetes</taxon>
        <taxon>Micrococcales</taxon>
        <taxon>Dermacoccaceae</taxon>
        <taxon>Branchiibius</taxon>
    </lineage>
</organism>
<feature type="domain" description="Cytochrome b/b6 N-terminal region profile" evidence="8">
    <location>
        <begin position="39"/>
        <end position="265"/>
    </location>
</feature>
<feature type="transmembrane region" description="Helical" evidence="7">
    <location>
        <begin position="233"/>
        <end position="258"/>
    </location>
</feature>
<feature type="transmembrane region" description="Helical" evidence="7">
    <location>
        <begin position="399"/>
        <end position="419"/>
    </location>
</feature>
<dbReference type="SUPFAM" id="SSF81342">
    <property type="entry name" value="Transmembrane di-heme cytochromes"/>
    <property type="match status" value="1"/>
</dbReference>
<evidence type="ECO:0000256" key="7">
    <source>
        <dbReference type="SAM" id="Phobius"/>
    </source>
</evidence>
<dbReference type="Proteomes" id="UP001596356">
    <property type="component" value="Unassembled WGS sequence"/>
</dbReference>
<dbReference type="EMBL" id="JBHSWJ010000002">
    <property type="protein sequence ID" value="MFC6713536.1"/>
    <property type="molecule type" value="Genomic_DNA"/>
</dbReference>
<dbReference type="Pfam" id="PF13631">
    <property type="entry name" value="Cytochrom_B_N_2"/>
    <property type="match status" value="1"/>
</dbReference>
<evidence type="ECO:0000259" key="8">
    <source>
        <dbReference type="PROSITE" id="PS51002"/>
    </source>
</evidence>